<keyword evidence="3" id="KW-1185">Reference proteome</keyword>
<evidence type="ECO:0000313" key="2">
    <source>
        <dbReference type="EMBL" id="TDQ39229.1"/>
    </source>
</evidence>
<feature type="transmembrane region" description="Helical" evidence="1">
    <location>
        <begin position="28"/>
        <end position="45"/>
    </location>
</feature>
<proteinExistence type="predicted"/>
<keyword evidence="1" id="KW-0812">Transmembrane</keyword>
<organism evidence="2 3">
    <name type="scientific">Aureibacillus halotolerans</name>
    <dbReference type="NCBI Taxonomy" id="1508390"/>
    <lineage>
        <taxon>Bacteria</taxon>
        <taxon>Bacillati</taxon>
        <taxon>Bacillota</taxon>
        <taxon>Bacilli</taxon>
        <taxon>Bacillales</taxon>
        <taxon>Bacillaceae</taxon>
        <taxon>Aureibacillus</taxon>
    </lineage>
</organism>
<dbReference type="Proteomes" id="UP000295632">
    <property type="component" value="Unassembled WGS sequence"/>
</dbReference>
<gene>
    <name evidence="2" type="ORF">EV213_108181</name>
</gene>
<sequence>MKKYLNDILFVAGAACWITAAYRYSLNIGLITTGVFFMLSAVVVTRR</sequence>
<dbReference type="EMBL" id="SNYJ01000008">
    <property type="protein sequence ID" value="TDQ39229.1"/>
    <property type="molecule type" value="Genomic_DNA"/>
</dbReference>
<evidence type="ECO:0000313" key="3">
    <source>
        <dbReference type="Proteomes" id="UP000295632"/>
    </source>
</evidence>
<name>A0A4R6U3Y5_9BACI</name>
<evidence type="ECO:0000256" key="1">
    <source>
        <dbReference type="SAM" id="Phobius"/>
    </source>
</evidence>
<accession>A0A4R6U3Y5</accession>
<reference evidence="2 3" key="1">
    <citation type="submission" date="2019-03" db="EMBL/GenBank/DDBJ databases">
        <title>Genomic Encyclopedia of Type Strains, Phase IV (KMG-IV): sequencing the most valuable type-strain genomes for metagenomic binning, comparative biology and taxonomic classification.</title>
        <authorList>
            <person name="Goeker M."/>
        </authorList>
    </citation>
    <scope>NUCLEOTIDE SEQUENCE [LARGE SCALE GENOMIC DNA]</scope>
    <source>
        <strain evidence="2 3">DSM 28697</strain>
    </source>
</reference>
<keyword evidence="1" id="KW-0472">Membrane</keyword>
<keyword evidence="1" id="KW-1133">Transmembrane helix</keyword>
<protein>
    <submittedName>
        <fullName evidence="2">Uncharacterized protein</fullName>
    </submittedName>
</protein>
<comment type="caution">
    <text evidence="2">The sequence shown here is derived from an EMBL/GenBank/DDBJ whole genome shotgun (WGS) entry which is preliminary data.</text>
</comment>
<dbReference type="AlphaFoldDB" id="A0A4R6U3Y5"/>